<evidence type="ECO:0000256" key="5">
    <source>
        <dbReference type="ARBA" id="ARBA00023163"/>
    </source>
</evidence>
<proteinExistence type="predicted"/>
<dbReference type="PANTHER" id="PTHR36206:SF4">
    <property type="entry name" value="HYPOTHETICAL CONSERVED PROTEIN (EUROFUNG)-RELATED"/>
    <property type="match status" value="1"/>
</dbReference>
<evidence type="ECO:0000313" key="9">
    <source>
        <dbReference type="Proteomes" id="UP001595075"/>
    </source>
</evidence>
<dbReference type="Pfam" id="PF00172">
    <property type="entry name" value="Zn_clus"/>
    <property type="match status" value="1"/>
</dbReference>
<dbReference type="InterPro" id="IPR052360">
    <property type="entry name" value="Transcr_Regulatory_Proteins"/>
</dbReference>
<name>A0ABR4CDM2_9HELO</name>
<evidence type="ECO:0000256" key="4">
    <source>
        <dbReference type="ARBA" id="ARBA00023125"/>
    </source>
</evidence>
<protein>
    <recommendedName>
        <fullName evidence="7">Zn(2)-C6 fungal-type domain-containing protein</fullName>
    </recommendedName>
</protein>
<accession>A0ABR4CDM2</accession>
<evidence type="ECO:0000256" key="1">
    <source>
        <dbReference type="ARBA" id="ARBA00022723"/>
    </source>
</evidence>
<dbReference type="Gene3D" id="4.10.240.10">
    <property type="entry name" value="Zn(2)-C6 fungal-type DNA-binding domain"/>
    <property type="match status" value="1"/>
</dbReference>
<dbReference type="PANTHER" id="PTHR36206">
    <property type="entry name" value="ASPERCRYPTIN BIOSYNTHESIS CLUSTER-SPECIFIC TRANSCRIPTION REGULATOR ATNN-RELATED"/>
    <property type="match status" value="1"/>
</dbReference>
<evidence type="ECO:0000256" key="2">
    <source>
        <dbReference type="ARBA" id="ARBA00022833"/>
    </source>
</evidence>
<evidence type="ECO:0000256" key="6">
    <source>
        <dbReference type="ARBA" id="ARBA00023242"/>
    </source>
</evidence>
<keyword evidence="2" id="KW-0862">Zinc</keyword>
<dbReference type="InterPro" id="IPR001138">
    <property type="entry name" value="Zn2Cys6_DnaBD"/>
</dbReference>
<keyword evidence="6" id="KW-0539">Nucleus</keyword>
<dbReference type="SUPFAM" id="SSF57701">
    <property type="entry name" value="Zn2/Cys6 DNA-binding domain"/>
    <property type="match status" value="1"/>
</dbReference>
<evidence type="ECO:0000313" key="8">
    <source>
        <dbReference type="EMBL" id="KAL2068051.1"/>
    </source>
</evidence>
<organism evidence="8 9">
    <name type="scientific">Oculimacula yallundae</name>
    <dbReference type="NCBI Taxonomy" id="86028"/>
    <lineage>
        <taxon>Eukaryota</taxon>
        <taxon>Fungi</taxon>
        <taxon>Dikarya</taxon>
        <taxon>Ascomycota</taxon>
        <taxon>Pezizomycotina</taxon>
        <taxon>Leotiomycetes</taxon>
        <taxon>Helotiales</taxon>
        <taxon>Ploettnerulaceae</taxon>
        <taxon>Oculimacula</taxon>
    </lineage>
</organism>
<sequence>MAKLKAIYATKSSAHIAAWHMEIRRTKCDEKRPQCSACVRHSFECDFDSRGKDTPQSATDLTLGPHGNRLRVIAPSRRERYTNPGRGLSQFPLVRAEEDFQHLQRFLERTAPGFEGYFRDPIWKESIFQACQHSQYILDGVISLAALHRIGDFVQGSHEADRHYGVAVIRYGKSIEAMSKALQGGEDARHHLLIIYCLLSFCFEAWSGSLGSAIDQVYRGLNFIQQWVDSKTSALTTTESDLVQLFTRLENSCIISLEHKIDDCSQTLSSRWVTTEKEDMPEVFASVEEARYWHEAIVTCMLDALLKLRNIKIAVMRRAMAVNTANIKEDREAQAYFTDTRKSLVQKFDLWHQSFYPLLHKSRHSHPAWFSGATALELRYWSSSTVLSGTFGLPESAFDGFNINFATAVDLARTLQDHETSQNQRQTVTFTIDGCICPSLYAVAIKCREPRIRAAAIELLEKRPRREGLWDSKLLACVGRVSKDIEEAEGLVDGVVPELSRIVGMRTVKKDLWGRRGSMSYFLMERGTGGTGVIMPVQHTRRFAW</sequence>
<keyword evidence="1" id="KW-0479">Metal-binding</keyword>
<evidence type="ECO:0000256" key="3">
    <source>
        <dbReference type="ARBA" id="ARBA00023015"/>
    </source>
</evidence>
<comment type="caution">
    <text evidence="8">The sequence shown here is derived from an EMBL/GenBank/DDBJ whole genome shotgun (WGS) entry which is preliminary data.</text>
</comment>
<evidence type="ECO:0000259" key="7">
    <source>
        <dbReference type="Pfam" id="PF00172"/>
    </source>
</evidence>
<feature type="domain" description="Zn(2)-C6 fungal-type" evidence="7">
    <location>
        <begin position="24"/>
        <end position="50"/>
    </location>
</feature>
<dbReference type="CDD" id="cd00067">
    <property type="entry name" value="GAL4"/>
    <property type="match status" value="1"/>
</dbReference>
<keyword evidence="3" id="KW-0805">Transcription regulation</keyword>
<dbReference type="EMBL" id="JAZHXI010000009">
    <property type="protein sequence ID" value="KAL2068051.1"/>
    <property type="molecule type" value="Genomic_DNA"/>
</dbReference>
<keyword evidence="9" id="KW-1185">Reference proteome</keyword>
<reference evidence="8 9" key="1">
    <citation type="journal article" date="2024" name="Commun. Biol.">
        <title>Comparative genomic analysis of thermophilic fungi reveals convergent evolutionary adaptations and gene losses.</title>
        <authorList>
            <person name="Steindorff A.S."/>
            <person name="Aguilar-Pontes M.V."/>
            <person name="Robinson A.J."/>
            <person name="Andreopoulos B."/>
            <person name="LaButti K."/>
            <person name="Kuo A."/>
            <person name="Mondo S."/>
            <person name="Riley R."/>
            <person name="Otillar R."/>
            <person name="Haridas S."/>
            <person name="Lipzen A."/>
            <person name="Grimwood J."/>
            <person name="Schmutz J."/>
            <person name="Clum A."/>
            <person name="Reid I.D."/>
            <person name="Moisan M.C."/>
            <person name="Butler G."/>
            <person name="Nguyen T.T.M."/>
            <person name="Dewar K."/>
            <person name="Conant G."/>
            <person name="Drula E."/>
            <person name="Henrissat B."/>
            <person name="Hansel C."/>
            <person name="Singer S."/>
            <person name="Hutchinson M.I."/>
            <person name="de Vries R.P."/>
            <person name="Natvig D.O."/>
            <person name="Powell A.J."/>
            <person name="Tsang A."/>
            <person name="Grigoriev I.V."/>
        </authorList>
    </citation>
    <scope>NUCLEOTIDE SEQUENCE [LARGE SCALE GENOMIC DNA]</scope>
    <source>
        <strain evidence="8 9">CBS 494.80</strain>
    </source>
</reference>
<gene>
    <name evidence="8" type="ORF">VTL71DRAFT_16149</name>
</gene>
<keyword evidence="4" id="KW-0238">DNA-binding</keyword>
<dbReference type="Proteomes" id="UP001595075">
    <property type="component" value="Unassembled WGS sequence"/>
</dbReference>
<keyword evidence="5" id="KW-0804">Transcription</keyword>
<dbReference type="InterPro" id="IPR036864">
    <property type="entry name" value="Zn2-C6_fun-type_DNA-bd_sf"/>
</dbReference>